<dbReference type="EMBL" id="JBHSMS010000026">
    <property type="protein sequence ID" value="MFC5511153.1"/>
    <property type="molecule type" value="Genomic_DNA"/>
</dbReference>
<dbReference type="InterPro" id="IPR011990">
    <property type="entry name" value="TPR-like_helical_dom_sf"/>
</dbReference>
<evidence type="ECO:0000313" key="2">
    <source>
        <dbReference type="Proteomes" id="UP001596031"/>
    </source>
</evidence>
<sequence>MTPQEIEPALLADILGGAYVPPVPPVDAPARLACELAGDAALVQRQYEDALQAYKAARGTSWRVRSKMGLCCYQLDQWAAAARYLEDAPRRGEAPALAMLIHSLAEQNGRTGEYDEQLDAHVRALLELPHPQPYFYELADSYLIDPELRLRAVRSGYERFPGQADLRRRYTRALWAAEHQEDELLALVREAADAEGAAPEDLWQGAEILQHASRHGEALALVRRLGAVSSVETQRALTLVEADMQFRAGELDAAACTFRKLLGTVDLDDGEAREQALHAAKGLLQVTLAQNDPGAIEAAADSVATVHCHYGIMALVDQSSPLDPDCFRFHVGAQTIAYSPLADLTGLQERIIGAIADPDVRALFRVFYGTHEGPYATISPENASAQIMTAGRESKSPYIQHHVAWAMMEAGEFEEAGRSFARFDLARAIEAPATWSAYSDDTIFDDSPFNDETVVDQFARGMINELVTAARGSEEEMGDHLYEIGATYLRAPLLHYQLHTRFHSLMSGIVDVYRAAGFSPTETVWFDYGLACYYASRPNEAIAAYKACLAKNPKHSAARSNLLALLPAPERTAAIIGQAIQGFGGAEPPASIGEITLKQAVYLLALYRACGGAEQDLVLLPFGLTEQPFAPTPELLQPLFSLLRAGLVRISPRSPAEAFTIEQAPARVTAYSPPLLYWELPAQTLDRIRETEEACLTGRWPEAWREQAPDLAREMARHECLAYLRFLAEERGLPMTTGGKTFLMIDNALTTYSVGQTYAFCWQGAKAAVDFRARKNVSALHAANTIVGSCQRSIDVARTKQWAVENYTRPSQVRRSHLSYVLYDAFLGFGDRSFTVPLAQLFDEARESGSLWGTGETI</sequence>
<dbReference type="Gene3D" id="1.25.40.10">
    <property type="entry name" value="Tetratricopeptide repeat domain"/>
    <property type="match status" value="1"/>
</dbReference>
<dbReference type="Proteomes" id="UP001596031">
    <property type="component" value="Unassembled WGS sequence"/>
</dbReference>
<organism evidence="1 2">
    <name type="scientific">Massilia jejuensis</name>
    <dbReference type="NCBI Taxonomy" id="648894"/>
    <lineage>
        <taxon>Bacteria</taxon>
        <taxon>Pseudomonadati</taxon>
        <taxon>Pseudomonadota</taxon>
        <taxon>Betaproteobacteria</taxon>
        <taxon>Burkholderiales</taxon>
        <taxon>Oxalobacteraceae</taxon>
        <taxon>Telluria group</taxon>
        <taxon>Massilia</taxon>
    </lineage>
</organism>
<evidence type="ECO:0000313" key="1">
    <source>
        <dbReference type="EMBL" id="MFC5511153.1"/>
    </source>
</evidence>
<gene>
    <name evidence="1" type="ORF">ACFPOU_08430</name>
</gene>
<protein>
    <submittedName>
        <fullName evidence="1">Tetratricopeptide repeat protein</fullName>
    </submittedName>
</protein>
<name>A0ABW0PFU0_9BURK</name>
<proteinExistence type="predicted"/>
<keyword evidence="2" id="KW-1185">Reference proteome</keyword>
<accession>A0ABW0PFU0</accession>
<dbReference type="SUPFAM" id="SSF48452">
    <property type="entry name" value="TPR-like"/>
    <property type="match status" value="1"/>
</dbReference>
<comment type="caution">
    <text evidence="1">The sequence shown here is derived from an EMBL/GenBank/DDBJ whole genome shotgun (WGS) entry which is preliminary data.</text>
</comment>
<dbReference type="RefSeq" id="WP_379719438.1">
    <property type="nucleotide sequence ID" value="NZ_JBHSMS010000026.1"/>
</dbReference>
<reference evidence="2" key="1">
    <citation type="journal article" date="2019" name="Int. J. Syst. Evol. Microbiol.">
        <title>The Global Catalogue of Microorganisms (GCM) 10K type strain sequencing project: providing services to taxonomists for standard genome sequencing and annotation.</title>
        <authorList>
            <consortium name="The Broad Institute Genomics Platform"/>
            <consortium name="The Broad Institute Genome Sequencing Center for Infectious Disease"/>
            <person name="Wu L."/>
            <person name="Ma J."/>
        </authorList>
    </citation>
    <scope>NUCLEOTIDE SEQUENCE [LARGE SCALE GENOMIC DNA]</scope>
    <source>
        <strain evidence="2">CCUG 38813</strain>
    </source>
</reference>